<proteinExistence type="predicted"/>
<reference evidence="3 4" key="1">
    <citation type="journal article" date="2012" name="J. Bacteriol.">
        <title>Genome Sequence of the Alkane-Degrading Bacterium Alcanivorax hongdengensis Type Strain A-11-3.</title>
        <authorList>
            <person name="Lai Q."/>
            <person name="Shao Z."/>
        </authorList>
    </citation>
    <scope>NUCLEOTIDE SEQUENCE [LARGE SCALE GENOMIC DNA]</scope>
    <source>
        <strain evidence="3 4">A-11-3</strain>
    </source>
</reference>
<dbReference type="PATRIC" id="fig|1177179.3.peg.78"/>
<gene>
    <name evidence="3" type="ORF">A11A3_00395</name>
</gene>
<evidence type="ECO:0000313" key="3">
    <source>
        <dbReference type="EMBL" id="EKF75907.1"/>
    </source>
</evidence>
<dbReference type="PROSITE" id="PS50507">
    <property type="entry name" value="RDRP_SSRNA_POS"/>
    <property type="match status" value="1"/>
</dbReference>
<dbReference type="GO" id="GO:0039694">
    <property type="term" value="P:viral RNA genome replication"/>
    <property type="evidence" value="ECO:0007669"/>
    <property type="project" value="InterPro"/>
</dbReference>
<feature type="compositionally biased region" description="Gly residues" evidence="1">
    <location>
        <begin position="1249"/>
        <end position="1261"/>
    </location>
</feature>
<feature type="domain" description="RdRp catalytic" evidence="2">
    <location>
        <begin position="747"/>
        <end position="929"/>
    </location>
</feature>
<organism evidence="3 4">
    <name type="scientific">Alcanivorax hongdengensis A-11-3</name>
    <dbReference type="NCBI Taxonomy" id="1177179"/>
    <lineage>
        <taxon>Bacteria</taxon>
        <taxon>Pseudomonadati</taxon>
        <taxon>Pseudomonadota</taxon>
        <taxon>Gammaproteobacteria</taxon>
        <taxon>Oceanospirillales</taxon>
        <taxon>Alcanivoracaceae</taxon>
        <taxon>Alcanivorax</taxon>
    </lineage>
</organism>
<dbReference type="AlphaFoldDB" id="L0WIE1"/>
<evidence type="ECO:0000313" key="4">
    <source>
        <dbReference type="Proteomes" id="UP000010164"/>
    </source>
</evidence>
<evidence type="ECO:0000256" key="1">
    <source>
        <dbReference type="SAM" id="MobiDB-lite"/>
    </source>
</evidence>
<protein>
    <recommendedName>
        <fullName evidence="2">RdRp catalytic domain-containing protein</fullName>
    </recommendedName>
</protein>
<dbReference type="eggNOG" id="COG2373">
    <property type="taxonomic scope" value="Bacteria"/>
</dbReference>
<dbReference type="GO" id="GO:0003968">
    <property type="term" value="F:RNA-directed RNA polymerase activity"/>
    <property type="evidence" value="ECO:0007669"/>
    <property type="project" value="InterPro"/>
</dbReference>
<name>L0WIE1_9GAMM</name>
<dbReference type="Proteomes" id="UP000010164">
    <property type="component" value="Unassembled WGS sequence"/>
</dbReference>
<dbReference type="RefSeq" id="WP_008927271.1">
    <property type="nucleotide sequence ID" value="NZ_AMRJ01000001.1"/>
</dbReference>
<dbReference type="InterPro" id="IPR007094">
    <property type="entry name" value="RNA-dir_pol_PSvirus"/>
</dbReference>
<accession>L0WIE1</accession>
<dbReference type="OrthoDB" id="973569at2"/>
<keyword evidence="4" id="KW-1185">Reference proteome</keyword>
<comment type="caution">
    <text evidence="3">The sequence shown here is derived from an EMBL/GenBank/DDBJ whole genome shotgun (WGS) entry which is preliminary data.</text>
</comment>
<dbReference type="STRING" id="1177179.A11A3_00395"/>
<feature type="region of interest" description="Disordered" evidence="1">
    <location>
        <begin position="1240"/>
        <end position="1261"/>
    </location>
</feature>
<sequence>MAEGDLDFAGLGVVHLSLSPWSAGGFQGGMVVGVCGRLMVAWGATLVVSLAACGGGGSSSGNGVGASPDRTDHDIMELEVPQVAVAPVTLSIQVTDSKGDPVVEPGTITVLDDTASLLSQSQYALSGGSVDIAAADSFTDHDNNGIPDQPASLLLKFDGFAQHLGGVKRFEVVSFGATSLSIALVPLSGSEIFTVNKSSAVLSEQELVAQPGQDDLSQPPSLMVPFVAVPDSAEKPSAAAYLPVRLLAYDNQGNELDTSEVTVTTVAVPAGKAREVGVTNEEGLVQVNNPDALESPEAVAAGVVQGEAGDDASVQLDTLGATQVVINDAAGTTVSRLNPGTPVVVEIELPVGSVNPNTLDPLEPGDDVPVWTRSDDGESWDYMGLYQVQDAEGGRFKVYVPTTHLSWFSISYARYYQHCGARIAVRDRAGQPLPVDGVITTGGGQSAYLNYAYYYAGSGTSYLHLDYYYSAANAGTTRYADIAFRLRQEGDNWWDWYGGDLVAIDAALTSLRGNAQMETDGLVSVLHGVDVCGTDAGTLTLDSAGLVPSEALIEIQVDDARVLSLEGAANYQFLRGIDEGDVAGESAEKIVRIRLVEPLPSGTVSLPYSPVGLNSAVEGVDYEIVGAAGGVVTLDRNQPEVELRIRSLPDLVAENRIKEFQLAFTATEQAKFLSGHSAIQVRGSVIDDDRPVLQSVQADDVAEGEDVVVTLGLDQPLVHHGYVWLNVVPKDMTGNISASPGRDFSIPDAYSNDVSRFDSSEFNFGLESEDAVFQDGFSRIFVDMEPGQDEVTFHLPTLDNNLKDAVGRGFRIEVDRLTGLYEPDDVSSLTTHVAIIDDEIASATAPSLVAVRESDHEGNVPAAGDIQEGADLAYELYLDEPAINDVVFSLALQDYPTSSFMVVRDGALAIVANGDDLVIPAGEQSVQVYLATDEDGMVTSLPHSDVLTITPPAGIAVSGGGPLVLGRPLAETDVTFVSIVAAPDPSRAFYIEGDQASFVYRVLFFANNPDLEVVMSDVVTGDERFDPLAQEGEDFTLSGSAIGTLSGYEDSRYFTVSINDDDVAELPEVLAFNTSIVSGLAENPKNPLVVDGRVIKSRVTLFDDDDLRVSTRDRAFELTSNGAFSGAIKVSVEISAVLDRALSFDVALKGTELPFDAIEKSVTIPAGEQSAEASFSLSGASPASLGLSEDSRTLEQVLMANISLTDSAKDALRNASNMGYVVTNSDAYIGLSFTYTGQDSSDSGSATGATGGTGGGGAGVF</sequence>
<dbReference type="EMBL" id="AMRJ01000001">
    <property type="protein sequence ID" value="EKF75907.1"/>
    <property type="molecule type" value="Genomic_DNA"/>
</dbReference>
<evidence type="ECO:0000259" key="2">
    <source>
        <dbReference type="PROSITE" id="PS50507"/>
    </source>
</evidence>